<gene>
    <name evidence="5" type="ORF">TT172_LOCUS3834</name>
</gene>
<feature type="compositionally biased region" description="Low complexity" evidence="3">
    <location>
        <begin position="478"/>
        <end position="492"/>
    </location>
</feature>
<name>A0A3S5CWM5_9PEZI</name>
<evidence type="ECO:0000256" key="3">
    <source>
        <dbReference type="SAM" id="MobiDB-lite"/>
    </source>
</evidence>
<dbReference type="EMBL" id="OUUZ01000008">
    <property type="protein sequence ID" value="SPQ21415.1"/>
    <property type="molecule type" value="Genomic_DNA"/>
</dbReference>
<feature type="domain" description="UBC core" evidence="4">
    <location>
        <begin position="188"/>
        <end position="344"/>
    </location>
</feature>
<evidence type="ECO:0000256" key="1">
    <source>
        <dbReference type="ARBA" id="ARBA00022679"/>
    </source>
</evidence>
<organism evidence="5 6">
    <name type="scientific">Thermothielavioides terrestris</name>
    <dbReference type="NCBI Taxonomy" id="2587410"/>
    <lineage>
        <taxon>Eukaryota</taxon>
        <taxon>Fungi</taxon>
        <taxon>Dikarya</taxon>
        <taxon>Ascomycota</taxon>
        <taxon>Pezizomycotina</taxon>
        <taxon>Sordariomycetes</taxon>
        <taxon>Sordariomycetidae</taxon>
        <taxon>Sordariales</taxon>
        <taxon>Chaetomiaceae</taxon>
        <taxon>Thermothielavioides</taxon>
    </lineage>
</organism>
<sequence>MARSPLIHHAADLLRHASLEEMNALRDSVTAVLDIVDASACHIATASVILRERALFPQKNSLPDSFSESPTTGALRDEQAPLAVSHRITNVSDGLRSLREQTGIWETREPSHPPASSRSGPIRNVITRSMRAHAAKESAIAALQEQTRALAEWHRAHCVKEVPDAEILKDFYYAKQAQAASASGSSVGRMRKLLTQVSSLSTDLPEGIYVSHGESRVDVLKVLIIGPVDTPYENGLFEFDIFCDGDFPKVPPKVHFRTTGHGWAAFNPNLYPNGKVCLSLLGTWNGQPWEPNRSTLLQLLVSIQAMIFVAEPYYNEPGFEYRLDEANSQRYNTGVHQLTIQYAMIPWLTERLKDPNPQLAEGSASAHPPAVSMPAVPMPTPMAPTPAEAGVSPAVLVPAFSELAHSSHDEMSHGEPSHGELSHGEISHDELSHDELFHGELSYDELPHGEATSNQVTTNQVTTNQVTTNQVTTNQVTTNQVTTNQVTTNQKKPPAPRKPAERDDPIWGEVLRKHFEVKSAAIMETLQKWERQEATVRHSTPGYSPKGMGISEGMAKLRHELKRYGFLE</sequence>
<feature type="region of interest" description="Disordered" evidence="3">
    <location>
        <begin position="478"/>
        <end position="503"/>
    </location>
</feature>
<dbReference type="SMART" id="SM00212">
    <property type="entry name" value="UBCc"/>
    <property type="match status" value="1"/>
</dbReference>
<accession>A0A3S5CWM5</accession>
<keyword evidence="1" id="KW-0808">Transferase</keyword>
<feature type="region of interest" description="Disordered" evidence="3">
    <location>
        <begin position="406"/>
        <end position="426"/>
    </location>
</feature>
<feature type="region of interest" description="Disordered" evidence="3">
    <location>
        <begin position="61"/>
        <end position="80"/>
    </location>
</feature>
<evidence type="ECO:0000313" key="6">
    <source>
        <dbReference type="Proteomes" id="UP000289323"/>
    </source>
</evidence>
<dbReference type="InterPro" id="IPR016135">
    <property type="entry name" value="UBQ-conjugating_enzyme/RWD"/>
</dbReference>
<dbReference type="Gene3D" id="3.10.110.10">
    <property type="entry name" value="Ubiquitin Conjugating Enzyme"/>
    <property type="match status" value="1"/>
</dbReference>
<keyword evidence="2" id="KW-0833">Ubl conjugation pathway</keyword>
<dbReference type="InterPro" id="IPR000608">
    <property type="entry name" value="UBC"/>
</dbReference>
<evidence type="ECO:0000313" key="5">
    <source>
        <dbReference type="EMBL" id="SPQ21415.1"/>
    </source>
</evidence>
<dbReference type="PANTHER" id="PTHR46116">
    <property type="entry name" value="(E3-INDEPENDENT) E2 UBIQUITIN-CONJUGATING ENZYME"/>
    <property type="match status" value="1"/>
</dbReference>
<reference evidence="5 6" key="1">
    <citation type="submission" date="2018-04" db="EMBL/GenBank/DDBJ databases">
        <authorList>
            <person name="Huttner S."/>
            <person name="Dainat J."/>
        </authorList>
    </citation>
    <scope>NUCLEOTIDE SEQUENCE [LARGE SCALE GENOMIC DNA]</scope>
</reference>
<feature type="region of interest" description="Disordered" evidence="3">
    <location>
        <begin position="356"/>
        <end position="389"/>
    </location>
</feature>
<dbReference type="Pfam" id="PF00179">
    <property type="entry name" value="UQ_con"/>
    <property type="match status" value="1"/>
</dbReference>
<dbReference type="PANTHER" id="PTHR46116:SF39">
    <property type="entry name" value="BACULOVIRAL IAP REPEAT-CONTAINING PROTEIN 6"/>
    <property type="match status" value="1"/>
</dbReference>
<evidence type="ECO:0000259" key="4">
    <source>
        <dbReference type="PROSITE" id="PS50127"/>
    </source>
</evidence>
<dbReference type="Proteomes" id="UP000289323">
    <property type="component" value="Unassembled WGS sequence"/>
</dbReference>
<evidence type="ECO:0000256" key="2">
    <source>
        <dbReference type="ARBA" id="ARBA00022786"/>
    </source>
</evidence>
<protein>
    <submittedName>
        <fullName evidence="5">F9626f79-942f-49d9-a0e8-73cd12d964ce</fullName>
    </submittedName>
</protein>
<proteinExistence type="predicted"/>
<dbReference type="AlphaFoldDB" id="A0A3S5CWM5"/>
<dbReference type="PROSITE" id="PS50127">
    <property type="entry name" value="UBC_2"/>
    <property type="match status" value="1"/>
</dbReference>
<feature type="compositionally biased region" description="Polar residues" evidence="3">
    <location>
        <begin position="61"/>
        <end position="72"/>
    </location>
</feature>
<feature type="compositionally biased region" description="Low complexity" evidence="3">
    <location>
        <begin position="363"/>
        <end position="375"/>
    </location>
</feature>
<dbReference type="GO" id="GO:0016740">
    <property type="term" value="F:transferase activity"/>
    <property type="evidence" value="ECO:0007669"/>
    <property type="project" value="UniProtKB-KW"/>
</dbReference>
<dbReference type="SUPFAM" id="SSF54495">
    <property type="entry name" value="UBC-like"/>
    <property type="match status" value="1"/>
</dbReference>